<feature type="coiled-coil region" evidence="1">
    <location>
        <begin position="19"/>
        <end position="65"/>
    </location>
</feature>
<dbReference type="EMBL" id="JADIMS010000043">
    <property type="protein sequence ID" value="MBO8449971.1"/>
    <property type="molecule type" value="Genomic_DNA"/>
</dbReference>
<sequence>MEELRSTEILDKEIREDARRKAEKILKEAEIDCREIGQKTEARFAEDEQQQKAEYGRRLEEYRYDRRAAVPLEKERRLIAFIDHAVQEALDSWFARAGTEKKLAALRALAERYAPLVPAGNLAAGYRGIPEKDVTALISDVFRSTASVREFSEAEAKQHGFSEGFLLRSEDGSVFCRVTCGELRDEILRNHREELAVRLFGADILTADRT</sequence>
<evidence type="ECO:0000313" key="2">
    <source>
        <dbReference type="EMBL" id="MBO8449971.1"/>
    </source>
</evidence>
<dbReference type="AlphaFoldDB" id="A0A9D9HG42"/>
<reference evidence="2" key="2">
    <citation type="journal article" date="2021" name="PeerJ">
        <title>Extensive microbial diversity within the chicken gut microbiome revealed by metagenomics and culture.</title>
        <authorList>
            <person name="Gilroy R."/>
            <person name="Ravi A."/>
            <person name="Getino M."/>
            <person name="Pursley I."/>
            <person name="Horton D.L."/>
            <person name="Alikhan N.F."/>
            <person name="Baker D."/>
            <person name="Gharbi K."/>
            <person name="Hall N."/>
            <person name="Watson M."/>
            <person name="Adriaenssens E.M."/>
            <person name="Foster-Nyarko E."/>
            <person name="Jarju S."/>
            <person name="Secka A."/>
            <person name="Antonio M."/>
            <person name="Oren A."/>
            <person name="Chaudhuri R.R."/>
            <person name="La Ragione R."/>
            <person name="Hildebrand F."/>
            <person name="Pallen M.J."/>
        </authorList>
    </citation>
    <scope>NUCLEOTIDE SEQUENCE</scope>
    <source>
        <strain evidence="2">B3-4054</strain>
    </source>
</reference>
<protein>
    <recommendedName>
        <fullName evidence="4">V-type ATP synthase subunit E</fullName>
    </recommendedName>
</protein>
<dbReference type="Proteomes" id="UP000823616">
    <property type="component" value="Unassembled WGS sequence"/>
</dbReference>
<organism evidence="2 3">
    <name type="scientific">Candidatus Avitreponema avistercoris</name>
    <dbReference type="NCBI Taxonomy" id="2840705"/>
    <lineage>
        <taxon>Bacteria</taxon>
        <taxon>Pseudomonadati</taxon>
        <taxon>Spirochaetota</taxon>
        <taxon>Spirochaetia</taxon>
        <taxon>Spirochaetales</taxon>
        <taxon>Candidatus Avitreponema</taxon>
    </lineage>
</organism>
<keyword evidence="1" id="KW-0175">Coiled coil</keyword>
<name>A0A9D9HG42_9SPIR</name>
<reference evidence="2" key="1">
    <citation type="submission" date="2020-10" db="EMBL/GenBank/DDBJ databases">
        <authorList>
            <person name="Gilroy R."/>
        </authorList>
    </citation>
    <scope>NUCLEOTIDE SEQUENCE</scope>
    <source>
        <strain evidence="2">B3-4054</strain>
    </source>
</reference>
<evidence type="ECO:0000313" key="3">
    <source>
        <dbReference type="Proteomes" id="UP000823616"/>
    </source>
</evidence>
<comment type="caution">
    <text evidence="2">The sequence shown here is derived from an EMBL/GenBank/DDBJ whole genome shotgun (WGS) entry which is preliminary data.</text>
</comment>
<evidence type="ECO:0008006" key="4">
    <source>
        <dbReference type="Google" id="ProtNLM"/>
    </source>
</evidence>
<accession>A0A9D9HG42</accession>
<evidence type="ECO:0000256" key="1">
    <source>
        <dbReference type="SAM" id="Coils"/>
    </source>
</evidence>
<gene>
    <name evidence="2" type="ORF">IAA96_02580</name>
</gene>
<proteinExistence type="predicted"/>